<reference evidence="1 2" key="1">
    <citation type="submission" date="2017-03" db="EMBL/GenBank/DDBJ databases">
        <title>Pseudomonas azotoformans: Salt tolerant bacteria having multiple plant growth promoting attributes.</title>
        <authorList>
            <person name="Srivastava A.K."/>
            <person name="Sharma A."/>
            <person name="Srivastava A.K."/>
            <person name="Jamali H."/>
            <person name="Yadav J."/>
            <person name="Srivastava R."/>
            <person name="Kashyap P.L."/>
            <person name="Chakdar H."/>
            <person name="Saxena A.K."/>
        </authorList>
    </citation>
    <scope>NUCLEOTIDE SEQUENCE [LARGE SCALE GENOMIC DNA]</scope>
    <source>
        <strain evidence="1 2">SC 14</strain>
    </source>
</reference>
<name>A0A4Q0HPM9_PSEAZ</name>
<sequence>MTHLSAAALFSQRAATLEPILTLGDSASNEGLREHTACVVTSIMLSVAFLEAAINELWADCSEGFDPVRIEGLENSGVMATLWRRSSLKRSTMLEKFELVLELNGKPRIPRDAKPYQDVKLLIDLRNALVHYEPETILNFSDSNENKEHKFEKKLRGRFELNRLTGLGNPFYPDKVLGAGCARWATASAVAFADTFFEKLGLPCMYDHVRSTYGI</sequence>
<comment type="caution">
    <text evidence="1">The sequence shown here is derived from an EMBL/GenBank/DDBJ whole genome shotgun (WGS) entry which is preliminary data.</text>
</comment>
<proteinExistence type="predicted"/>
<evidence type="ECO:0000313" key="1">
    <source>
        <dbReference type="EMBL" id="RXE50542.1"/>
    </source>
</evidence>
<gene>
    <name evidence="1" type="ORF">B4O85_24375</name>
</gene>
<protein>
    <recommendedName>
        <fullName evidence="3">RiboL-PSP-HEPN domain-containing protein</fullName>
    </recommendedName>
</protein>
<evidence type="ECO:0000313" key="2">
    <source>
        <dbReference type="Proteomes" id="UP000290481"/>
    </source>
</evidence>
<accession>A0A4Q0HPM9</accession>
<evidence type="ECO:0008006" key="3">
    <source>
        <dbReference type="Google" id="ProtNLM"/>
    </source>
</evidence>
<dbReference type="Proteomes" id="UP000290481">
    <property type="component" value="Unassembled WGS sequence"/>
</dbReference>
<dbReference type="EMBL" id="MZZJ01000011">
    <property type="protein sequence ID" value="RXE50542.1"/>
    <property type="molecule type" value="Genomic_DNA"/>
</dbReference>
<dbReference type="AlphaFoldDB" id="A0A4Q0HPM9"/>
<organism evidence="1 2">
    <name type="scientific">Pseudomonas azotoformans</name>
    <dbReference type="NCBI Taxonomy" id="47878"/>
    <lineage>
        <taxon>Bacteria</taxon>
        <taxon>Pseudomonadati</taxon>
        <taxon>Pseudomonadota</taxon>
        <taxon>Gammaproteobacteria</taxon>
        <taxon>Pseudomonadales</taxon>
        <taxon>Pseudomonadaceae</taxon>
        <taxon>Pseudomonas</taxon>
    </lineage>
</organism>